<evidence type="ECO:0000313" key="2">
    <source>
        <dbReference type="EMBL" id="VDN09432.1"/>
    </source>
</evidence>
<gene>
    <name evidence="2" type="ORF">DILT_LOCUS5263</name>
</gene>
<reference evidence="2 3" key="1">
    <citation type="submission" date="2018-11" db="EMBL/GenBank/DDBJ databases">
        <authorList>
            <consortium name="Pathogen Informatics"/>
        </authorList>
    </citation>
    <scope>NUCLEOTIDE SEQUENCE [LARGE SCALE GENOMIC DNA]</scope>
</reference>
<feature type="compositionally biased region" description="Basic residues" evidence="1">
    <location>
        <begin position="1"/>
        <end position="18"/>
    </location>
</feature>
<dbReference type="OrthoDB" id="6266220at2759"/>
<keyword evidence="3" id="KW-1185">Reference proteome</keyword>
<evidence type="ECO:0000256" key="1">
    <source>
        <dbReference type="SAM" id="MobiDB-lite"/>
    </source>
</evidence>
<accession>A0A3P7NM68</accession>
<protein>
    <submittedName>
        <fullName evidence="2">Uncharacterized protein</fullName>
    </submittedName>
</protein>
<dbReference type="Proteomes" id="UP000281553">
    <property type="component" value="Unassembled WGS sequence"/>
</dbReference>
<evidence type="ECO:0000313" key="3">
    <source>
        <dbReference type="Proteomes" id="UP000281553"/>
    </source>
</evidence>
<sequence>MPQKAKKPKEKKGKKDKGKQKDNESHDRTMAVTKRIAVCGDEATVQEVVSQAGRLKTATGGAEVTINVENGMSGPEDVAPGGDYDGILCAYDIRDQKSYTFLEEKNAMADGILSLFIRKDTNFIRQNTGK</sequence>
<organism evidence="2 3">
    <name type="scientific">Dibothriocephalus latus</name>
    <name type="common">Fish tapeworm</name>
    <name type="synonym">Diphyllobothrium latum</name>
    <dbReference type="NCBI Taxonomy" id="60516"/>
    <lineage>
        <taxon>Eukaryota</taxon>
        <taxon>Metazoa</taxon>
        <taxon>Spiralia</taxon>
        <taxon>Lophotrochozoa</taxon>
        <taxon>Platyhelminthes</taxon>
        <taxon>Cestoda</taxon>
        <taxon>Eucestoda</taxon>
        <taxon>Diphyllobothriidea</taxon>
        <taxon>Diphyllobothriidae</taxon>
        <taxon>Dibothriocephalus</taxon>
    </lineage>
</organism>
<feature type="region of interest" description="Disordered" evidence="1">
    <location>
        <begin position="1"/>
        <end position="31"/>
    </location>
</feature>
<feature type="compositionally biased region" description="Basic and acidic residues" evidence="1">
    <location>
        <begin position="19"/>
        <end position="29"/>
    </location>
</feature>
<dbReference type="AlphaFoldDB" id="A0A3P7NM68"/>
<name>A0A3P7NM68_DIBLA</name>
<dbReference type="EMBL" id="UYRU01047043">
    <property type="protein sequence ID" value="VDN09432.1"/>
    <property type="molecule type" value="Genomic_DNA"/>
</dbReference>
<proteinExistence type="predicted"/>